<accession>A0ABS7BHT3</accession>
<dbReference type="PANTHER" id="PTHR33507:SF3">
    <property type="entry name" value="INNER MEMBRANE PROTEIN YBBJ"/>
    <property type="match status" value="1"/>
</dbReference>
<gene>
    <name evidence="7" type="ORF">KZ820_00265</name>
</gene>
<dbReference type="Pfam" id="PF01957">
    <property type="entry name" value="NfeD"/>
    <property type="match status" value="1"/>
</dbReference>
<keyword evidence="8" id="KW-1185">Reference proteome</keyword>
<comment type="subcellular location">
    <subcellularLocation>
        <location evidence="1">Membrane</location>
        <topology evidence="1">Multi-pass membrane protein</topology>
    </subcellularLocation>
</comment>
<name>A0ABS7BHT3_9SPHN</name>
<evidence type="ECO:0000313" key="7">
    <source>
        <dbReference type="EMBL" id="MBW6529161.1"/>
    </source>
</evidence>
<protein>
    <submittedName>
        <fullName evidence="7">NfeD family protein</fullName>
    </submittedName>
</protein>
<organism evidence="7 8">
    <name type="scientific">Sphingomonas citri</name>
    <dbReference type="NCBI Taxonomy" id="2862499"/>
    <lineage>
        <taxon>Bacteria</taxon>
        <taxon>Pseudomonadati</taxon>
        <taxon>Pseudomonadota</taxon>
        <taxon>Alphaproteobacteria</taxon>
        <taxon>Sphingomonadales</taxon>
        <taxon>Sphingomonadaceae</taxon>
        <taxon>Sphingomonas</taxon>
    </lineage>
</organism>
<sequence length="148" mass="15546">MGWDWLGDPGAAWLAAALLLGIAELAVPGVFLVFLALAAAVTAAISYALAPLPLAAQLVCFALWSVMAVIVGRRWYRDYPVGGGDERLNDRAARLVGEVTRLESAIIDGRGRVAVGDGSWPARGPDLPANARVRIVAVRDGVVSVEEA</sequence>
<keyword evidence="4 5" id="KW-0472">Membrane</keyword>
<evidence type="ECO:0000259" key="6">
    <source>
        <dbReference type="Pfam" id="PF01957"/>
    </source>
</evidence>
<feature type="domain" description="NfeD-like C-terminal" evidence="6">
    <location>
        <begin position="93"/>
        <end position="146"/>
    </location>
</feature>
<feature type="transmembrane region" description="Helical" evidence="5">
    <location>
        <begin position="12"/>
        <end position="45"/>
    </location>
</feature>
<dbReference type="InterPro" id="IPR052165">
    <property type="entry name" value="Membrane_assoc_protease"/>
</dbReference>
<dbReference type="PANTHER" id="PTHR33507">
    <property type="entry name" value="INNER MEMBRANE PROTEIN YBBJ"/>
    <property type="match status" value="1"/>
</dbReference>
<dbReference type="Gene3D" id="2.40.50.140">
    <property type="entry name" value="Nucleic acid-binding proteins"/>
    <property type="match status" value="1"/>
</dbReference>
<dbReference type="InterPro" id="IPR002810">
    <property type="entry name" value="NfeD-like_C"/>
</dbReference>
<evidence type="ECO:0000256" key="3">
    <source>
        <dbReference type="ARBA" id="ARBA00022989"/>
    </source>
</evidence>
<proteinExistence type="predicted"/>
<evidence type="ECO:0000313" key="8">
    <source>
        <dbReference type="Proteomes" id="UP000759103"/>
    </source>
</evidence>
<evidence type="ECO:0000256" key="2">
    <source>
        <dbReference type="ARBA" id="ARBA00022692"/>
    </source>
</evidence>
<dbReference type="RefSeq" id="WP_219748022.1">
    <property type="nucleotide sequence ID" value="NZ_JAHXZN010000001.1"/>
</dbReference>
<dbReference type="Proteomes" id="UP000759103">
    <property type="component" value="Unassembled WGS sequence"/>
</dbReference>
<comment type="caution">
    <text evidence="7">The sequence shown here is derived from an EMBL/GenBank/DDBJ whole genome shotgun (WGS) entry which is preliminary data.</text>
</comment>
<evidence type="ECO:0000256" key="4">
    <source>
        <dbReference type="ARBA" id="ARBA00023136"/>
    </source>
</evidence>
<dbReference type="EMBL" id="JAHXZN010000001">
    <property type="protein sequence ID" value="MBW6529161.1"/>
    <property type="molecule type" value="Genomic_DNA"/>
</dbReference>
<evidence type="ECO:0000256" key="5">
    <source>
        <dbReference type="SAM" id="Phobius"/>
    </source>
</evidence>
<feature type="transmembrane region" description="Helical" evidence="5">
    <location>
        <begin position="51"/>
        <end position="71"/>
    </location>
</feature>
<keyword evidence="2 5" id="KW-0812">Transmembrane</keyword>
<reference evidence="7 8" key="1">
    <citation type="submission" date="2021-07" db="EMBL/GenBank/DDBJ databases">
        <title>Sphingomonas sp.</title>
        <authorList>
            <person name="Feng G."/>
            <person name="Li J."/>
            <person name="Pan M."/>
        </authorList>
    </citation>
    <scope>NUCLEOTIDE SEQUENCE [LARGE SCALE GENOMIC DNA]</scope>
    <source>
        <strain evidence="7 8">RRHST34</strain>
    </source>
</reference>
<evidence type="ECO:0000256" key="1">
    <source>
        <dbReference type="ARBA" id="ARBA00004141"/>
    </source>
</evidence>
<dbReference type="InterPro" id="IPR012340">
    <property type="entry name" value="NA-bd_OB-fold"/>
</dbReference>
<keyword evidence="3 5" id="KW-1133">Transmembrane helix</keyword>